<feature type="compositionally biased region" description="Basic and acidic residues" evidence="1">
    <location>
        <begin position="38"/>
        <end position="49"/>
    </location>
</feature>
<sequence length="286" mass="33078">SPSIEEPYFARDPIEENSEQESDVDDLQDWVTVDESDENRSESSDENDADRALVNKWASSSFQECIRQWALSTHQTHHALNELLGVFREKTNYRFPKDARTFLKTQKCNEKIIPIAGGDYWCQGIKPCLLSYYRNIQPKVSTFSLSIFIDGLPLHNSGPTQFWPILFNVYELPQIPCMVAAMFCGASKPRSTEQFLRPLVTELNNLTENGFNIAGKLIQVRGNEVILHLNSDFVLRNIERDAWFLTKDEYIVKYQRCIEQSNVIKIYGTHFNEISEPVTYHSSRHM</sequence>
<reference evidence="3" key="1">
    <citation type="submission" date="2013-03" db="EMBL/GenBank/DDBJ databases">
        <title>The Genome Sequence of Anopheles epiroticus epiroticus2.</title>
        <authorList>
            <consortium name="The Broad Institute Genomics Platform"/>
            <person name="Neafsey D.E."/>
            <person name="Howell P."/>
            <person name="Walker B."/>
            <person name="Young S.K."/>
            <person name="Zeng Q."/>
            <person name="Gargeya S."/>
            <person name="Fitzgerald M."/>
            <person name="Haas B."/>
            <person name="Abouelleil A."/>
            <person name="Allen A.W."/>
            <person name="Alvarado L."/>
            <person name="Arachchi H.M."/>
            <person name="Berlin A.M."/>
            <person name="Chapman S.B."/>
            <person name="Gainer-Dewar J."/>
            <person name="Goldberg J."/>
            <person name="Griggs A."/>
            <person name="Gujja S."/>
            <person name="Hansen M."/>
            <person name="Howarth C."/>
            <person name="Imamovic A."/>
            <person name="Ireland A."/>
            <person name="Larimer J."/>
            <person name="McCowan C."/>
            <person name="Murphy C."/>
            <person name="Pearson M."/>
            <person name="Poon T.W."/>
            <person name="Priest M."/>
            <person name="Roberts A."/>
            <person name="Saif S."/>
            <person name="Shea T."/>
            <person name="Sisk P."/>
            <person name="Sykes S."/>
            <person name="Wortman J."/>
            <person name="Nusbaum C."/>
            <person name="Birren B."/>
        </authorList>
    </citation>
    <scope>NUCLEOTIDE SEQUENCE [LARGE SCALE GENOMIC DNA]</scope>
    <source>
        <strain evidence="3">Epiroticus2</strain>
    </source>
</reference>
<dbReference type="EnsemblMetazoa" id="AEPI011477-RA">
    <property type="protein sequence ID" value="AEPI011477-PA"/>
    <property type="gene ID" value="AEPI011477"/>
</dbReference>
<accession>A0A182PWZ0</accession>
<dbReference type="PANTHER" id="PTHR33053">
    <property type="entry name" value="PROTEIN, PUTATIVE-RELATED"/>
    <property type="match status" value="1"/>
</dbReference>
<organism evidence="2 3">
    <name type="scientific">Anopheles epiroticus</name>
    <dbReference type="NCBI Taxonomy" id="199890"/>
    <lineage>
        <taxon>Eukaryota</taxon>
        <taxon>Metazoa</taxon>
        <taxon>Ecdysozoa</taxon>
        <taxon>Arthropoda</taxon>
        <taxon>Hexapoda</taxon>
        <taxon>Insecta</taxon>
        <taxon>Pterygota</taxon>
        <taxon>Neoptera</taxon>
        <taxon>Endopterygota</taxon>
        <taxon>Diptera</taxon>
        <taxon>Nematocera</taxon>
        <taxon>Culicoidea</taxon>
        <taxon>Culicidae</taxon>
        <taxon>Anophelinae</taxon>
        <taxon>Anopheles</taxon>
    </lineage>
</organism>
<dbReference type="Proteomes" id="UP000075885">
    <property type="component" value="Unassembled WGS sequence"/>
</dbReference>
<reference evidence="2" key="2">
    <citation type="submission" date="2020-05" db="UniProtKB">
        <authorList>
            <consortium name="EnsemblMetazoa"/>
        </authorList>
    </citation>
    <scope>IDENTIFICATION</scope>
    <source>
        <strain evidence="2">Epiroticus2</strain>
    </source>
</reference>
<evidence type="ECO:0000313" key="3">
    <source>
        <dbReference type="Proteomes" id="UP000075885"/>
    </source>
</evidence>
<dbReference type="VEuPathDB" id="VectorBase:AEPI011477"/>
<dbReference type="PANTHER" id="PTHR33053:SF9">
    <property type="entry name" value="AGAP000105-PA"/>
    <property type="match status" value="1"/>
</dbReference>
<feature type="region of interest" description="Disordered" evidence="1">
    <location>
        <begin position="1"/>
        <end position="49"/>
    </location>
</feature>
<feature type="compositionally biased region" description="Acidic residues" evidence="1">
    <location>
        <begin position="15"/>
        <end position="37"/>
    </location>
</feature>
<proteinExistence type="predicted"/>
<evidence type="ECO:0000313" key="2">
    <source>
        <dbReference type="EnsemblMetazoa" id="AEPI011477-PA"/>
    </source>
</evidence>
<name>A0A182PWZ0_9DIPT</name>
<keyword evidence="3" id="KW-1185">Reference proteome</keyword>
<protein>
    <submittedName>
        <fullName evidence="2">Uncharacterized protein</fullName>
    </submittedName>
</protein>
<dbReference type="STRING" id="199890.A0A182PWZ0"/>
<dbReference type="AlphaFoldDB" id="A0A182PWZ0"/>
<evidence type="ECO:0000256" key="1">
    <source>
        <dbReference type="SAM" id="MobiDB-lite"/>
    </source>
</evidence>